<keyword evidence="4" id="KW-1185">Reference proteome</keyword>
<feature type="transmembrane region" description="Helical" evidence="1">
    <location>
        <begin position="102"/>
        <end position="122"/>
    </location>
</feature>
<organism evidence="3 4">
    <name type="scientific">Pisolithus tinctorius Marx 270</name>
    <dbReference type="NCBI Taxonomy" id="870435"/>
    <lineage>
        <taxon>Eukaryota</taxon>
        <taxon>Fungi</taxon>
        <taxon>Dikarya</taxon>
        <taxon>Basidiomycota</taxon>
        <taxon>Agaricomycotina</taxon>
        <taxon>Agaricomycetes</taxon>
        <taxon>Agaricomycetidae</taxon>
        <taxon>Boletales</taxon>
        <taxon>Sclerodermatineae</taxon>
        <taxon>Pisolithaceae</taxon>
        <taxon>Pisolithus</taxon>
    </lineage>
</organism>
<feature type="transmembrane region" description="Helical" evidence="1">
    <location>
        <begin position="134"/>
        <end position="152"/>
    </location>
</feature>
<dbReference type="HOGENOM" id="CLU_819189_0_0_1"/>
<evidence type="ECO:0000313" key="3">
    <source>
        <dbReference type="EMBL" id="KIN94512.1"/>
    </source>
</evidence>
<keyword evidence="1" id="KW-0812">Transmembrane</keyword>
<evidence type="ECO:0000313" key="4">
    <source>
        <dbReference type="Proteomes" id="UP000054217"/>
    </source>
</evidence>
<accession>A0A0C3IBS8</accession>
<keyword evidence="1" id="KW-0472">Membrane</keyword>
<dbReference type="AlphaFoldDB" id="A0A0C3IBS8"/>
<evidence type="ECO:0000256" key="1">
    <source>
        <dbReference type="SAM" id="Phobius"/>
    </source>
</evidence>
<feature type="transmembrane region" description="Helical" evidence="1">
    <location>
        <begin position="21"/>
        <end position="41"/>
    </location>
</feature>
<dbReference type="InParanoid" id="A0A0C3IBS8"/>
<dbReference type="Proteomes" id="UP000054217">
    <property type="component" value="Unassembled WGS sequence"/>
</dbReference>
<feature type="transmembrane region" description="Helical" evidence="1">
    <location>
        <begin position="180"/>
        <end position="202"/>
    </location>
</feature>
<sequence length="312" mass="35898">MSATEEEELQALYDSLRQIRLVNYVTISCVALLVHDILTNLDREIPLIWRYYHNTNYEEHTSWRGRARRTLVQALFIFGRYYALFYLVCKVYYYYLTFGGEILYSALVNVILVIRLNAMYQIFHGKEGLRKHQIFLASVAEIIVCIISVSWIQKRVVEPPAGIPWPGCMLSEDPNVALTLPAWIISIIVATIFLGLTLHLLYSSMKWRFKHFRDITISNIKEEIQNIQPMTRTLVRDRILVASVPVTAIYRTALATVTAPIILALYSFCASRLIIHTRECFAQSSNDALSREVEPINFASRSLMTSHAKTDV</sequence>
<dbReference type="OrthoDB" id="2668493at2759"/>
<dbReference type="InterPro" id="IPR045340">
    <property type="entry name" value="DUF6533"/>
</dbReference>
<gene>
    <name evidence="3" type="ORF">M404DRAFT_1008310</name>
</gene>
<name>A0A0C3IBS8_PISTI</name>
<dbReference type="EMBL" id="KN832096">
    <property type="protein sequence ID" value="KIN94512.1"/>
    <property type="molecule type" value="Genomic_DNA"/>
</dbReference>
<reference evidence="3 4" key="1">
    <citation type="submission" date="2014-04" db="EMBL/GenBank/DDBJ databases">
        <authorList>
            <consortium name="DOE Joint Genome Institute"/>
            <person name="Kuo A."/>
            <person name="Kohler A."/>
            <person name="Costa M.D."/>
            <person name="Nagy L.G."/>
            <person name="Floudas D."/>
            <person name="Copeland A."/>
            <person name="Barry K.W."/>
            <person name="Cichocki N."/>
            <person name="Veneault-Fourrey C."/>
            <person name="LaButti K."/>
            <person name="Lindquist E.A."/>
            <person name="Lipzen A."/>
            <person name="Lundell T."/>
            <person name="Morin E."/>
            <person name="Murat C."/>
            <person name="Sun H."/>
            <person name="Tunlid A."/>
            <person name="Henrissat B."/>
            <person name="Grigoriev I.V."/>
            <person name="Hibbett D.S."/>
            <person name="Martin F."/>
            <person name="Nordberg H.P."/>
            <person name="Cantor M.N."/>
            <person name="Hua S.X."/>
        </authorList>
    </citation>
    <scope>NUCLEOTIDE SEQUENCE [LARGE SCALE GENOMIC DNA]</scope>
    <source>
        <strain evidence="3 4">Marx 270</strain>
    </source>
</reference>
<feature type="domain" description="DUF6533" evidence="2">
    <location>
        <begin position="24"/>
        <end position="84"/>
    </location>
</feature>
<proteinExistence type="predicted"/>
<protein>
    <recommendedName>
        <fullName evidence="2">DUF6533 domain-containing protein</fullName>
    </recommendedName>
</protein>
<evidence type="ECO:0000259" key="2">
    <source>
        <dbReference type="Pfam" id="PF20151"/>
    </source>
</evidence>
<dbReference type="Pfam" id="PF20151">
    <property type="entry name" value="DUF6533"/>
    <property type="match status" value="1"/>
</dbReference>
<keyword evidence="1" id="KW-1133">Transmembrane helix</keyword>
<reference evidence="4" key="2">
    <citation type="submission" date="2015-01" db="EMBL/GenBank/DDBJ databases">
        <title>Evolutionary Origins and Diversification of the Mycorrhizal Mutualists.</title>
        <authorList>
            <consortium name="DOE Joint Genome Institute"/>
            <consortium name="Mycorrhizal Genomics Consortium"/>
            <person name="Kohler A."/>
            <person name="Kuo A."/>
            <person name="Nagy L.G."/>
            <person name="Floudas D."/>
            <person name="Copeland A."/>
            <person name="Barry K.W."/>
            <person name="Cichocki N."/>
            <person name="Veneault-Fourrey C."/>
            <person name="LaButti K."/>
            <person name="Lindquist E.A."/>
            <person name="Lipzen A."/>
            <person name="Lundell T."/>
            <person name="Morin E."/>
            <person name="Murat C."/>
            <person name="Riley R."/>
            <person name="Ohm R."/>
            <person name="Sun H."/>
            <person name="Tunlid A."/>
            <person name="Henrissat B."/>
            <person name="Grigoriev I.V."/>
            <person name="Hibbett D.S."/>
            <person name="Martin F."/>
        </authorList>
    </citation>
    <scope>NUCLEOTIDE SEQUENCE [LARGE SCALE GENOMIC DNA]</scope>
    <source>
        <strain evidence="4">Marx 270</strain>
    </source>
</reference>
<feature type="transmembrane region" description="Helical" evidence="1">
    <location>
        <begin position="239"/>
        <end position="268"/>
    </location>
</feature>